<keyword evidence="4" id="KW-0808">Transferase</keyword>
<keyword evidence="5" id="KW-1185">Reference proteome</keyword>
<comment type="similarity">
    <text evidence="1">Belongs to the bacterial sugar transferase family.</text>
</comment>
<dbReference type="RefSeq" id="WP_339111928.1">
    <property type="nucleotide sequence ID" value="NZ_JAYWLC010000010.1"/>
</dbReference>
<dbReference type="Pfam" id="PF02397">
    <property type="entry name" value="Bac_transf"/>
    <property type="match status" value="1"/>
</dbReference>
<evidence type="ECO:0000256" key="2">
    <source>
        <dbReference type="ARBA" id="ARBA00023169"/>
    </source>
</evidence>
<dbReference type="PANTHER" id="PTHR30576:SF20">
    <property type="entry name" value="QUINOVOSAMINEPHOSPHOTRANSFERAE-RELATED"/>
    <property type="match status" value="1"/>
</dbReference>
<dbReference type="EC" id="2.7.8.-" evidence="4"/>
<proteinExistence type="inferred from homology"/>
<sequence length="201" mass="23056">MTFGKRLFDLVLALLLAPILLTLIAIVLVTLAFTEGRPYFYVAERMKSPTESFRLWKFRTMSLVESDSGVSGGNKAARITRIGRILRKTRGDELPQLWNIFKGDLSFVGPRAPLREYVERFPAIYGEVLKSRPGATGLASLYYHRHEEWLLSQCDTPEETDRVYCETCIPAKAKLDLMYQKHRSVCFDARIVYDTIKKVLD</sequence>
<dbReference type="InterPro" id="IPR003362">
    <property type="entry name" value="Bact_transf"/>
</dbReference>
<accession>A0ABV1SII4</accession>
<name>A0ABV1SII4_9RHOB</name>
<reference evidence="4 5" key="1">
    <citation type="submission" date="2024-01" db="EMBL/GenBank/DDBJ databases">
        <authorList>
            <person name="Deng Y."/>
            <person name="Su J."/>
        </authorList>
    </citation>
    <scope>NUCLEOTIDE SEQUENCE [LARGE SCALE GENOMIC DNA]</scope>
    <source>
        <strain evidence="4 5">CPCC 100088</strain>
    </source>
</reference>
<feature type="domain" description="Bacterial sugar transferase" evidence="3">
    <location>
        <begin position="5"/>
        <end position="200"/>
    </location>
</feature>
<evidence type="ECO:0000313" key="4">
    <source>
        <dbReference type="EMBL" id="MER5172706.1"/>
    </source>
</evidence>
<gene>
    <name evidence="4" type="ORF">VSX56_13070</name>
</gene>
<evidence type="ECO:0000256" key="1">
    <source>
        <dbReference type="ARBA" id="ARBA00006464"/>
    </source>
</evidence>
<dbReference type="EMBL" id="JAYWLC010000010">
    <property type="protein sequence ID" value="MER5172706.1"/>
    <property type="molecule type" value="Genomic_DNA"/>
</dbReference>
<evidence type="ECO:0000313" key="5">
    <source>
        <dbReference type="Proteomes" id="UP001438953"/>
    </source>
</evidence>
<dbReference type="PANTHER" id="PTHR30576">
    <property type="entry name" value="COLANIC BIOSYNTHESIS UDP-GLUCOSE LIPID CARRIER TRANSFERASE"/>
    <property type="match status" value="1"/>
</dbReference>
<keyword evidence="2" id="KW-0270">Exopolysaccharide synthesis</keyword>
<dbReference type="Proteomes" id="UP001438953">
    <property type="component" value="Unassembled WGS sequence"/>
</dbReference>
<dbReference type="GO" id="GO:0016740">
    <property type="term" value="F:transferase activity"/>
    <property type="evidence" value="ECO:0007669"/>
    <property type="project" value="UniProtKB-KW"/>
</dbReference>
<comment type="caution">
    <text evidence="4">The sequence shown here is derived from an EMBL/GenBank/DDBJ whole genome shotgun (WGS) entry which is preliminary data.</text>
</comment>
<evidence type="ECO:0000259" key="3">
    <source>
        <dbReference type="Pfam" id="PF02397"/>
    </source>
</evidence>
<reference evidence="4 5" key="2">
    <citation type="submission" date="2024-06" db="EMBL/GenBank/DDBJ databases">
        <title>Thioclava kandeliae sp. nov. from a rhizosphere soil sample of Kandelia candel in a mangrove.</title>
        <authorList>
            <person name="Mu T."/>
        </authorList>
    </citation>
    <scope>NUCLEOTIDE SEQUENCE [LARGE SCALE GENOMIC DNA]</scope>
    <source>
        <strain evidence="4 5">CPCC 100088</strain>
    </source>
</reference>
<organism evidence="4 5">
    <name type="scientific">Thioclava kandeliae</name>
    <dbReference type="NCBI Taxonomy" id="3070818"/>
    <lineage>
        <taxon>Bacteria</taxon>
        <taxon>Pseudomonadati</taxon>
        <taxon>Pseudomonadota</taxon>
        <taxon>Alphaproteobacteria</taxon>
        <taxon>Rhodobacterales</taxon>
        <taxon>Paracoccaceae</taxon>
        <taxon>Thioclava</taxon>
    </lineage>
</organism>
<protein>
    <submittedName>
        <fullName evidence="4">Sugar transferase</fullName>
        <ecNumber evidence="4">2.7.8.-</ecNumber>
    </submittedName>
</protein>